<protein>
    <recommendedName>
        <fullName evidence="3">beta-N-acetylhexosaminidase</fullName>
        <ecNumber evidence="3">3.2.1.52</ecNumber>
    </recommendedName>
</protein>
<dbReference type="EMBL" id="NBXB01000029">
    <property type="protein sequence ID" value="RFA14227.1"/>
    <property type="molecule type" value="Genomic_DNA"/>
</dbReference>
<dbReference type="InterPro" id="IPR050226">
    <property type="entry name" value="NagZ_Beta-hexosaminidase"/>
</dbReference>
<dbReference type="GO" id="GO:0004563">
    <property type="term" value="F:beta-N-acetylhexosaminidase activity"/>
    <property type="evidence" value="ECO:0007669"/>
    <property type="project" value="UniProtKB-EC"/>
</dbReference>
<organism evidence="8 9">
    <name type="scientific">Subtercola boreus</name>
    <dbReference type="NCBI Taxonomy" id="120213"/>
    <lineage>
        <taxon>Bacteria</taxon>
        <taxon>Bacillati</taxon>
        <taxon>Actinomycetota</taxon>
        <taxon>Actinomycetes</taxon>
        <taxon>Micrococcales</taxon>
        <taxon>Microbacteriaceae</taxon>
        <taxon>Subtercola</taxon>
    </lineage>
</organism>
<keyword evidence="5" id="KW-0326">Glycosidase</keyword>
<dbReference type="Gene3D" id="3.20.20.300">
    <property type="entry name" value="Glycoside hydrolase, family 3, N-terminal domain"/>
    <property type="match status" value="1"/>
</dbReference>
<evidence type="ECO:0000256" key="6">
    <source>
        <dbReference type="SAM" id="SignalP"/>
    </source>
</evidence>
<comment type="catalytic activity">
    <reaction evidence="1">
        <text>Hydrolysis of terminal non-reducing N-acetyl-D-hexosamine residues in N-acetyl-beta-D-hexosaminides.</text>
        <dbReference type="EC" id="3.2.1.52"/>
    </reaction>
</comment>
<dbReference type="GO" id="GO:0009254">
    <property type="term" value="P:peptidoglycan turnover"/>
    <property type="evidence" value="ECO:0007669"/>
    <property type="project" value="TreeGrafter"/>
</dbReference>
<comment type="caution">
    <text evidence="8">The sequence shown here is derived from an EMBL/GenBank/DDBJ whole genome shotgun (WGS) entry which is preliminary data.</text>
</comment>
<proteinExistence type="inferred from homology"/>
<evidence type="ECO:0000256" key="5">
    <source>
        <dbReference type="ARBA" id="ARBA00023295"/>
    </source>
</evidence>
<evidence type="ECO:0000256" key="3">
    <source>
        <dbReference type="ARBA" id="ARBA00012663"/>
    </source>
</evidence>
<reference evidence="8 9" key="1">
    <citation type="submission" date="2017-04" db="EMBL/GenBank/DDBJ databases">
        <title>Comparative genome analysis of Subtercola boreus.</title>
        <authorList>
            <person name="Cho Y.-J."/>
            <person name="Cho A."/>
            <person name="Kim O.-S."/>
            <person name="Lee J.-I."/>
        </authorList>
    </citation>
    <scope>NUCLEOTIDE SEQUENCE [LARGE SCALE GENOMIC DNA]</scope>
    <source>
        <strain evidence="8 9">P27479</strain>
    </source>
</reference>
<dbReference type="PANTHER" id="PTHR30480">
    <property type="entry name" value="BETA-HEXOSAMINIDASE-RELATED"/>
    <property type="match status" value="1"/>
</dbReference>
<keyword evidence="4" id="KW-0378">Hydrolase</keyword>
<feature type="chain" id="PRO_5038743238" description="beta-N-acetylhexosaminidase" evidence="6">
    <location>
        <begin position="25"/>
        <end position="430"/>
    </location>
</feature>
<evidence type="ECO:0000313" key="9">
    <source>
        <dbReference type="Proteomes" id="UP000256541"/>
    </source>
</evidence>
<feature type="domain" description="Glycoside hydrolase family 3 N-terminal" evidence="7">
    <location>
        <begin position="104"/>
        <end position="418"/>
    </location>
</feature>
<dbReference type="InterPro" id="IPR036962">
    <property type="entry name" value="Glyco_hydro_3_N_sf"/>
</dbReference>
<evidence type="ECO:0000259" key="7">
    <source>
        <dbReference type="Pfam" id="PF00933"/>
    </source>
</evidence>
<feature type="signal peptide" evidence="6">
    <location>
        <begin position="1"/>
        <end position="24"/>
    </location>
</feature>
<dbReference type="Pfam" id="PF00933">
    <property type="entry name" value="Glyco_hydro_3"/>
    <property type="match status" value="1"/>
</dbReference>
<evidence type="ECO:0000256" key="4">
    <source>
        <dbReference type="ARBA" id="ARBA00022801"/>
    </source>
</evidence>
<dbReference type="AlphaFoldDB" id="A0A3E0VZJ4"/>
<dbReference type="SUPFAM" id="SSF51445">
    <property type="entry name" value="(Trans)glycosidases"/>
    <property type="match status" value="1"/>
</dbReference>
<evidence type="ECO:0000256" key="2">
    <source>
        <dbReference type="ARBA" id="ARBA00005336"/>
    </source>
</evidence>
<dbReference type="PROSITE" id="PS51257">
    <property type="entry name" value="PROKAR_LIPOPROTEIN"/>
    <property type="match status" value="1"/>
</dbReference>
<dbReference type="GO" id="GO:0005975">
    <property type="term" value="P:carbohydrate metabolic process"/>
    <property type="evidence" value="ECO:0007669"/>
    <property type="project" value="InterPro"/>
</dbReference>
<dbReference type="InterPro" id="IPR017853">
    <property type="entry name" value="GH"/>
</dbReference>
<accession>A0A3E0VZJ4</accession>
<gene>
    <name evidence="8" type="ORF">B7R22_11260</name>
</gene>
<sequence length="430" mass="43541">MRARVRPGLSARAAVALALGVALAASISGCSAAASADSAGGTALATSAPTSSASAVPSATSTVAATPAATATPAARASPAATATAATPAELDALYASTRMHSMTLDAKLATMFMVQVPGTDPAPMVKYLAANGPGGFLLLGNNVPGSAGALRAQLAGVTLTAGLSPLVSIDEEGGDVARLGEDVFPGADQLKSLPVEETKASFTQRAALLKSAGVSVNFGTVADVTADPGSFIFDRVLGTDPASSSARVAASVAAENGSVFSTLKHFPGHGETNADSHTSIPSTDLAFDQWQARDAPPFAAGVDAGASLVMFGHLSYTSVDPEPASLSARWHEILRDDLGFTGVAVTDDMLMLQDSGLPEFADRSANAVRAVSAGNDILLYNSAIDMSQPVAAIRAAVQSGQIGEDQIDESVVRILTLQRQQWERTHPAG</sequence>
<evidence type="ECO:0000256" key="1">
    <source>
        <dbReference type="ARBA" id="ARBA00001231"/>
    </source>
</evidence>
<evidence type="ECO:0000313" key="8">
    <source>
        <dbReference type="EMBL" id="RFA14227.1"/>
    </source>
</evidence>
<name>A0A3E0VZJ4_9MICO</name>
<comment type="similarity">
    <text evidence="2">Belongs to the glycosyl hydrolase 3 family.</text>
</comment>
<dbReference type="InterPro" id="IPR001764">
    <property type="entry name" value="Glyco_hydro_3_N"/>
</dbReference>
<dbReference type="EC" id="3.2.1.52" evidence="3"/>
<keyword evidence="6" id="KW-0732">Signal</keyword>
<dbReference type="PANTHER" id="PTHR30480:SF13">
    <property type="entry name" value="BETA-HEXOSAMINIDASE"/>
    <property type="match status" value="1"/>
</dbReference>
<dbReference type="Proteomes" id="UP000256541">
    <property type="component" value="Unassembled WGS sequence"/>
</dbReference>